<keyword evidence="1 7" id="KW-0808">Transferase</keyword>
<dbReference type="NCBIfam" id="TIGR03723">
    <property type="entry name" value="T6A_TsaD_YgjD"/>
    <property type="match status" value="1"/>
</dbReference>
<dbReference type="InterPro" id="IPR043129">
    <property type="entry name" value="ATPase_NBD"/>
</dbReference>
<dbReference type="EC" id="2.3.1.234" evidence="7"/>
<feature type="domain" description="Gcp-like" evidence="8">
    <location>
        <begin position="23"/>
        <end position="306"/>
    </location>
</feature>
<feature type="binding site" evidence="7">
    <location>
        <position position="272"/>
    </location>
    <ligand>
        <name>substrate</name>
    </ligand>
</feature>
<dbReference type="NCBIfam" id="TIGR00329">
    <property type="entry name" value="gcp_kae1"/>
    <property type="match status" value="1"/>
</dbReference>
<feature type="binding site" evidence="7">
    <location>
        <position position="114"/>
    </location>
    <ligand>
        <name>Fe cation</name>
        <dbReference type="ChEBI" id="CHEBI:24875"/>
    </ligand>
</feature>
<keyword evidence="7" id="KW-0963">Cytoplasm</keyword>
<dbReference type="GO" id="GO:0005737">
    <property type="term" value="C:cytoplasm"/>
    <property type="evidence" value="ECO:0007669"/>
    <property type="project" value="UniProtKB-SubCell"/>
</dbReference>
<dbReference type="GO" id="GO:0005506">
    <property type="term" value="F:iron ion binding"/>
    <property type="evidence" value="ECO:0007669"/>
    <property type="project" value="UniProtKB-UniRule"/>
</dbReference>
<comment type="subcellular location">
    <subcellularLocation>
        <location evidence="7">Cytoplasm</location>
    </subcellularLocation>
</comment>
<dbReference type="PRINTS" id="PR00789">
    <property type="entry name" value="OSIALOPTASE"/>
</dbReference>
<reference evidence="9 10" key="2">
    <citation type="journal article" date="2015" name="Biomed. Res. Int.">
        <title>Effects of Arsenite Resistance on the Growth and Functional Gene Expression of Leptospirillum ferriphilum and Acidithiobacillus thiooxidans in Pure Culture and Coculture.</title>
        <authorList>
            <person name="Jiang H."/>
            <person name="Liang Y."/>
            <person name="Yin H."/>
            <person name="Xiao Y."/>
            <person name="Guo X."/>
            <person name="Xu Y."/>
            <person name="Hu Q."/>
            <person name="Liu H."/>
            <person name="Liu X."/>
        </authorList>
    </citation>
    <scope>NUCLEOTIDE SEQUENCE [LARGE SCALE GENOMIC DNA]</scope>
    <source>
        <strain evidence="9 10">YSK</strain>
    </source>
</reference>
<proteinExistence type="inferred from homology"/>
<dbReference type="RefSeq" id="WP_038506929.1">
    <property type="nucleotide sequence ID" value="NZ_CP007243.1"/>
</dbReference>
<feature type="binding site" evidence="7">
    <location>
        <position position="179"/>
    </location>
    <ligand>
        <name>substrate</name>
    </ligand>
</feature>
<keyword evidence="4 7" id="KW-0408">Iron</keyword>
<dbReference type="InterPro" id="IPR017861">
    <property type="entry name" value="KAE1/TsaD"/>
</dbReference>
<feature type="binding site" evidence="7">
    <location>
        <begin position="133"/>
        <end position="137"/>
    </location>
    <ligand>
        <name>substrate</name>
    </ligand>
</feature>
<dbReference type="SUPFAM" id="SSF53067">
    <property type="entry name" value="Actin-like ATPase domain"/>
    <property type="match status" value="1"/>
</dbReference>
<dbReference type="GO" id="GO:0002949">
    <property type="term" value="P:tRNA threonylcarbamoyladenosine modification"/>
    <property type="evidence" value="ECO:0007669"/>
    <property type="project" value="UniProtKB-UniRule"/>
</dbReference>
<dbReference type="Pfam" id="PF00814">
    <property type="entry name" value="TsaD"/>
    <property type="match status" value="1"/>
</dbReference>
<accession>A0A059XTN6</accession>
<dbReference type="InterPro" id="IPR017860">
    <property type="entry name" value="Peptidase_M22_CS"/>
</dbReference>
<dbReference type="GO" id="GO:0061711">
    <property type="term" value="F:tRNA N(6)-L-threonylcarbamoyladenine synthase activity"/>
    <property type="evidence" value="ECO:0007669"/>
    <property type="project" value="UniProtKB-EC"/>
</dbReference>
<comment type="catalytic activity">
    <reaction evidence="6 7">
        <text>L-threonylcarbamoyladenylate + adenosine(37) in tRNA = N(6)-L-threonylcarbamoyladenosine(37) in tRNA + AMP + H(+)</text>
        <dbReference type="Rhea" id="RHEA:37059"/>
        <dbReference type="Rhea" id="RHEA-COMP:10162"/>
        <dbReference type="Rhea" id="RHEA-COMP:10163"/>
        <dbReference type="ChEBI" id="CHEBI:15378"/>
        <dbReference type="ChEBI" id="CHEBI:73682"/>
        <dbReference type="ChEBI" id="CHEBI:74411"/>
        <dbReference type="ChEBI" id="CHEBI:74418"/>
        <dbReference type="ChEBI" id="CHEBI:456215"/>
        <dbReference type="EC" id="2.3.1.234"/>
    </reaction>
</comment>
<dbReference type="OrthoDB" id="9806197at2"/>
<evidence type="ECO:0000256" key="6">
    <source>
        <dbReference type="ARBA" id="ARBA00048117"/>
    </source>
</evidence>
<comment type="cofactor">
    <cofactor evidence="7">
        <name>Fe(2+)</name>
        <dbReference type="ChEBI" id="CHEBI:29033"/>
    </cofactor>
    <text evidence="7">Binds 1 Fe(2+) ion per subunit.</text>
</comment>
<feature type="binding site" evidence="7">
    <location>
        <position position="166"/>
    </location>
    <ligand>
        <name>substrate</name>
    </ligand>
</feature>
<dbReference type="PANTHER" id="PTHR11735:SF6">
    <property type="entry name" value="TRNA N6-ADENOSINE THREONYLCARBAMOYLTRANSFERASE, MITOCHONDRIAL"/>
    <property type="match status" value="1"/>
</dbReference>
<protein>
    <recommendedName>
        <fullName evidence="7">tRNA N6-adenosine threonylcarbamoyltransferase</fullName>
        <ecNumber evidence="7">2.3.1.234</ecNumber>
    </recommendedName>
    <alternativeName>
        <fullName evidence="7">N6-L-threonylcarbamoyladenine synthase</fullName>
        <shortName evidence="7">t(6)A synthase</shortName>
    </alternativeName>
    <alternativeName>
        <fullName evidence="7">t(6)A37 threonylcarbamoyladenosine biosynthesis protein TsaD</fullName>
    </alternativeName>
    <alternativeName>
        <fullName evidence="7">tRNA threonylcarbamoyladenosine biosynthesis protein TsaD</fullName>
    </alternativeName>
</protein>
<feature type="binding site" evidence="7">
    <location>
        <position position="300"/>
    </location>
    <ligand>
        <name>Fe cation</name>
        <dbReference type="ChEBI" id="CHEBI:24875"/>
    </ligand>
</feature>
<evidence type="ECO:0000256" key="5">
    <source>
        <dbReference type="ARBA" id="ARBA00023315"/>
    </source>
</evidence>
<evidence type="ECO:0000256" key="3">
    <source>
        <dbReference type="ARBA" id="ARBA00022723"/>
    </source>
</evidence>
<dbReference type="InterPro" id="IPR000905">
    <property type="entry name" value="Gcp-like_dom"/>
</dbReference>
<dbReference type="KEGG" id="lfp:Y981_05640"/>
<dbReference type="AlphaFoldDB" id="A0A059XTN6"/>
<evidence type="ECO:0000256" key="4">
    <source>
        <dbReference type="ARBA" id="ARBA00023004"/>
    </source>
</evidence>
<dbReference type="EMBL" id="CP007243">
    <property type="protein sequence ID" value="AIA30435.1"/>
    <property type="molecule type" value="Genomic_DNA"/>
</dbReference>
<comment type="caution">
    <text evidence="7">Lacks conserved residue(s) required for the propagation of feature annotation.</text>
</comment>
<dbReference type="InterPro" id="IPR022450">
    <property type="entry name" value="TsaD"/>
</dbReference>
<evidence type="ECO:0000313" key="10">
    <source>
        <dbReference type="Proteomes" id="UP000027059"/>
    </source>
</evidence>
<evidence type="ECO:0000256" key="2">
    <source>
        <dbReference type="ARBA" id="ARBA00022694"/>
    </source>
</evidence>
<dbReference type="HAMAP" id="MF_01445">
    <property type="entry name" value="TsaD"/>
    <property type="match status" value="1"/>
</dbReference>
<keyword evidence="2 7" id="KW-0819">tRNA processing</keyword>
<evidence type="ECO:0000256" key="1">
    <source>
        <dbReference type="ARBA" id="ARBA00022679"/>
    </source>
</evidence>
<feature type="binding site" evidence="7">
    <location>
        <position position="110"/>
    </location>
    <ligand>
        <name>Fe cation</name>
        <dbReference type="ChEBI" id="CHEBI:24875"/>
    </ligand>
</feature>
<keyword evidence="3 7" id="KW-0479">Metal-binding</keyword>
<dbReference type="HOGENOM" id="CLU_023208_0_2_0"/>
<dbReference type="PANTHER" id="PTHR11735">
    <property type="entry name" value="TRNA N6-ADENOSINE THREONYLCARBAMOYLTRANSFERASE"/>
    <property type="match status" value="1"/>
</dbReference>
<name>A0A059XTN6_9BACT</name>
<gene>
    <name evidence="7" type="primary">tsaD</name>
    <name evidence="9" type="ORF">Y981_05640</name>
</gene>
<comment type="function">
    <text evidence="7">Required for the formation of a threonylcarbamoyl group on adenosine at position 37 (t(6)A37) in tRNAs that read codons beginning with adenine. Is involved in the transfer of the threonylcarbamoyl moiety of threonylcarbamoyl-AMP (TC-AMP) to the N6 group of A37, together with TsaE and TsaB. TsaD likely plays a direct catalytic role in this reaction.</text>
</comment>
<evidence type="ECO:0000256" key="7">
    <source>
        <dbReference type="HAMAP-Rule" id="MF_01445"/>
    </source>
</evidence>
<evidence type="ECO:0000313" key="9">
    <source>
        <dbReference type="EMBL" id="AIA30435.1"/>
    </source>
</evidence>
<keyword evidence="10" id="KW-1185">Reference proteome</keyword>
<dbReference type="PROSITE" id="PS01016">
    <property type="entry name" value="GLYCOPROTEASE"/>
    <property type="match status" value="1"/>
</dbReference>
<keyword evidence="5 7" id="KW-0012">Acyltransferase</keyword>
<reference evidence="10" key="1">
    <citation type="submission" date="2014-02" db="EMBL/GenBank/DDBJ databases">
        <title>Complete genome sequence and comparative genomic analysis of the nitrogen-fixing bacterium Leptospirillum ferriphilum YSK.</title>
        <authorList>
            <person name="Guo X."/>
            <person name="Yin H."/>
            <person name="Liang Y."/>
            <person name="Hu Q."/>
            <person name="Ma L."/>
            <person name="Xiao Y."/>
            <person name="Zhang X."/>
            <person name="Qiu G."/>
            <person name="Liu X."/>
        </authorList>
    </citation>
    <scope>NUCLEOTIDE SEQUENCE [LARGE SCALE GENOMIC DNA]</scope>
    <source>
        <strain evidence="10">YSK</strain>
    </source>
</reference>
<sequence length="345" mass="37333">MILGIETSCDDTSVALVDMTGAILFHQIHSQESLHGTYGGVVPEVASRAHVEVLPSLVRSAFLDTGLSPSHLQGIAVTRGPGLLGSLLTGISFAKGIGSAFRLPLIGVDHVQAHLRACVDSMESLQGKTIGLVISGGHTHLFRIENWPTMELVSQTVDDAAGEAFDKGAKLLGLPYPGGPSIQKEAEKNTLPLLPLTKKRIRTENPLDFSFSGLKTAFSLLVRKTELNERTRPLLAASLQHAIVEHVLDRIEQTVIQESPSHLLVGGGVSANALLRKKLQVFSEQQGMTLHLSPLSLARDNALMIARHGRELFLSGMYTPYPYTSFSPYTREASDVRVKKTVLQP</sequence>
<dbReference type="Gene3D" id="3.30.420.40">
    <property type="match status" value="2"/>
</dbReference>
<organism evidence="9 10">
    <name type="scientific">Leptospirillum ferriphilum YSK</name>
    <dbReference type="NCBI Taxonomy" id="1441628"/>
    <lineage>
        <taxon>Bacteria</taxon>
        <taxon>Pseudomonadati</taxon>
        <taxon>Nitrospirota</taxon>
        <taxon>Nitrospiria</taxon>
        <taxon>Nitrospirales</taxon>
        <taxon>Nitrospiraceae</taxon>
        <taxon>Leptospirillum</taxon>
    </lineage>
</organism>
<evidence type="ECO:0000259" key="8">
    <source>
        <dbReference type="Pfam" id="PF00814"/>
    </source>
</evidence>
<dbReference type="Proteomes" id="UP000027059">
    <property type="component" value="Chromosome"/>
</dbReference>
<comment type="similarity">
    <text evidence="7">Belongs to the KAE1 / TsaD family.</text>
</comment>